<dbReference type="InterPro" id="IPR047735">
    <property type="entry name" value="GrdX-like"/>
</dbReference>
<accession>U2TLW0</accession>
<dbReference type="Proteomes" id="UP000016638">
    <property type="component" value="Unassembled WGS sequence"/>
</dbReference>
<dbReference type="eggNOG" id="ENOG5030NCV">
    <property type="taxonomic scope" value="Bacteria"/>
</dbReference>
<dbReference type="AlphaFoldDB" id="U2TLW0"/>
<comment type="caution">
    <text evidence="1">The sequence shown here is derived from an EMBL/GenBank/DDBJ whole genome shotgun (WGS) entry which is preliminary data.</text>
</comment>
<dbReference type="EMBL" id="AWEZ01000060">
    <property type="protein sequence ID" value="ERL07158.1"/>
    <property type="molecule type" value="Genomic_DNA"/>
</dbReference>
<evidence type="ECO:0008006" key="3">
    <source>
        <dbReference type="Google" id="ProtNLM"/>
    </source>
</evidence>
<dbReference type="NCBIfam" id="NF038093">
    <property type="entry name" value="GrdX"/>
    <property type="match status" value="1"/>
</dbReference>
<dbReference type="PATRIC" id="fig|1125712.3.peg.1691"/>
<proteinExistence type="predicted"/>
<protein>
    <recommendedName>
        <fullName evidence="3">GrdX protein</fullName>
    </recommendedName>
</protein>
<dbReference type="RefSeq" id="WP_021726569.1">
    <property type="nucleotide sequence ID" value="NZ_AWEZ01000060.1"/>
</dbReference>
<name>U2TLW0_9ACTN</name>
<sequence length="125" mass="13719">MGYVVVTNNPLVLLELSGDHTVDFAEQTYLELLERVRSMVHEGSRILSHPQAGGVQSGETPYRSILVQPVHGPVDVDSLKLIESAIAATRKFQNKTPLYKEGVSRDFQVVDLALIRSGIESADAM</sequence>
<organism evidence="1 2">
    <name type="scientific">Olsenella profusa F0195</name>
    <dbReference type="NCBI Taxonomy" id="1125712"/>
    <lineage>
        <taxon>Bacteria</taxon>
        <taxon>Bacillati</taxon>
        <taxon>Actinomycetota</taxon>
        <taxon>Coriobacteriia</taxon>
        <taxon>Coriobacteriales</taxon>
        <taxon>Atopobiaceae</taxon>
        <taxon>Olsenella</taxon>
    </lineage>
</organism>
<evidence type="ECO:0000313" key="1">
    <source>
        <dbReference type="EMBL" id="ERL07158.1"/>
    </source>
</evidence>
<gene>
    <name evidence="1" type="ORF">HMPREF1316_1706</name>
</gene>
<dbReference type="STRING" id="1125712.HMPREF1316_1706"/>
<dbReference type="OrthoDB" id="9815289at2"/>
<reference evidence="1 2" key="1">
    <citation type="submission" date="2013-08" db="EMBL/GenBank/DDBJ databases">
        <authorList>
            <person name="Durkin A.S."/>
            <person name="Haft D.R."/>
            <person name="McCorrison J."/>
            <person name="Torralba M."/>
            <person name="Gillis M."/>
            <person name="Haft D.H."/>
            <person name="Methe B."/>
            <person name="Sutton G."/>
            <person name="Nelson K.E."/>
        </authorList>
    </citation>
    <scope>NUCLEOTIDE SEQUENCE [LARGE SCALE GENOMIC DNA]</scope>
    <source>
        <strain evidence="1 2">F0195</strain>
    </source>
</reference>
<evidence type="ECO:0000313" key="2">
    <source>
        <dbReference type="Proteomes" id="UP000016638"/>
    </source>
</evidence>
<keyword evidence="2" id="KW-1185">Reference proteome</keyword>